<dbReference type="HAMAP" id="MF_00454">
    <property type="entry name" value="FluC"/>
    <property type="match status" value="1"/>
</dbReference>
<feature type="transmembrane region" description="Helical" evidence="14">
    <location>
        <begin position="92"/>
        <end position="113"/>
    </location>
</feature>
<evidence type="ECO:0000256" key="10">
    <source>
        <dbReference type="ARBA" id="ARBA00023303"/>
    </source>
</evidence>
<sequence>MILMIGLGAAVGSIIRYVLTQIVKQKQKTVFPLATFVINLSGSFLLGMLLGLNSTPVVYKIFGTGLIGGYTTFSTFNTEIILLKNSDQPKMAMAYLLSSYLGGGLLAIIGWQLGKLLG</sequence>
<keyword evidence="8 14" id="KW-0406">Ion transport</keyword>
<organism evidence="15 16">
    <name type="scientific">Periweissella beninensis</name>
    <dbReference type="NCBI Taxonomy" id="504936"/>
    <lineage>
        <taxon>Bacteria</taxon>
        <taxon>Bacillati</taxon>
        <taxon>Bacillota</taxon>
        <taxon>Bacilli</taxon>
        <taxon>Lactobacillales</taxon>
        <taxon>Lactobacillaceae</taxon>
        <taxon>Periweissella</taxon>
    </lineage>
</organism>
<evidence type="ECO:0000256" key="5">
    <source>
        <dbReference type="ARBA" id="ARBA00022723"/>
    </source>
</evidence>
<evidence type="ECO:0000313" key="16">
    <source>
        <dbReference type="Proteomes" id="UP001057481"/>
    </source>
</evidence>
<keyword evidence="4 14" id="KW-0812">Transmembrane</keyword>
<evidence type="ECO:0000256" key="13">
    <source>
        <dbReference type="ARBA" id="ARBA00049940"/>
    </source>
</evidence>
<evidence type="ECO:0000256" key="7">
    <source>
        <dbReference type="ARBA" id="ARBA00023053"/>
    </source>
</evidence>
<evidence type="ECO:0000313" key="15">
    <source>
        <dbReference type="EMBL" id="MCM2437634.1"/>
    </source>
</evidence>
<evidence type="ECO:0000256" key="3">
    <source>
        <dbReference type="ARBA" id="ARBA00022475"/>
    </source>
</evidence>
<keyword evidence="7 14" id="KW-0915">Sodium</keyword>
<keyword evidence="3 14" id="KW-1003">Cell membrane</keyword>
<keyword evidence="9 14" id="KW-0472">Membrane</keyword>
<comment type="caution">
    <text evidence="14">Lacks conserved residue(s) required for the propagation of feature annotation.</text>
</comment>
<comment type="similarity">
    <text evidence="11 14">Belongs to the fluoride channel Fluc/FEX (TC 1.A.43) family.</text>
</comment>
<dbReference type="PANTHER" id="PTHR28259">
    <property type="entry name" value="FLUORIDE EXPORT PROTEIN 1-RELATED"/>
    <property type="match status" value="1"/>
</dbReference>
<feature type="binding site" evidence="14">
    <location>
        <position position="71"/>
    </location>
    <ligand>
        <name>Na(+)</name>
        <dbReference type="ChEBI" id="CHEBI:29101"/>
        <note>structural</note>
    </ligand>
</feature>
<feature type="binding site" evidence="14">
    <location>
        <position position="68"/>
    </location>
    <ligand>
        <name>Na(+)</name>
        <dbReference type="ChEBI" id="CHEBI:29101"/>
        <note>structural</note>
    </ligand>
</feature>
<dbReference type="EMBL" id="JAGMVS010000066">
    <property type="protein sequence ID" value="MCM2437634.1"/>
    <property type="molecule type" value="Genomic_DNA"/>
</dbReference>
<comment type="activity regulation">
    <text evidence="14">Na(+) is not transported, but it plays an essential structural role and its presence is essential for fluoride channel function.</text>
</comment>
<keyword evidence="16" id="KW-1185">Reference proteome</keyword>
<evidence type="ECO:0000256" key="6">
    <source>
        <dbReference type="ARBA" id="ARBA00022989"/>
    </source>
</evidence>
<comment type="catalytic activity">
    <reaction evidence="12">
        <text>fluoride(in) = fluoride(out)</text>
        <dbReference type="Rhea" id="RHEA:76159"/>
        <dbReference type="ChEBI" id="CHEBI:17051"/>
    </reaction>
    <physiologicalReaction direction="left-to-right" evidence="12">
        <dbReference type="Rhea" id="RHEA:76160"/>
    </physiologicalReaction>
</comment>
<dbReference type="RefSeq" id="WP_205143330.1">
    <property type="nucleotide sequence ID" value="NZ_JAFBDN010000005.1"/>
</dbReference>
<gene>
    <name evidence="14 15" type="primary">crcB</name>
    <name evidence="14" type="synonym">fluC</name>
    <name evidence="15" type="ORF">KAK10_06900</name>
</gene>
<reference evidence="15" key="1">
    <citation type="submission" date="2021-04" db="EMBL/GenBank/DDBJ databases">
        <title>Taxonomic assessment of Weissella genus.</title>
        <authorList>
            <person name="Fanelli F."/>
            <person name="Chieffi D."/>
            <person name="Dell'Aquila A."/>
            <person name="Gyu-Sung C."/>
            <person name="Franz C.M.A.P."/>
            <person name="Fusco V."/>
        </authorList>
    </citation>
    <scope>NUCLEOTIDE SEQUENCE</scope>
    <source>
        <strain evidence="15">LMG 25373</strain>
    </source>
</reference>
<dbReference type="Proteomes" id="UP001057481">
    <property type="component" value="Unassembled WGS sequence"/>
</dbReference>
<evidence type="ECO:0000256" key="2">
    <source>
        <dbReference type="ARBA" id="ARBA00022448"/>
    </source>
</evidence>
<evidence type="ECO:0000256" key="9">
    <source>
        <dbReference type="ARBA" id="ARBA00023136"/>
    </source>
</evidence>
<accession>A0ABT0VL41</accession>
<evidence type="ECO:0000256" key="4">
    <source>
        <dbReference type="ARBA" id="ARBA00022692"/>
    </source>
</evidence>
<keyword evidence="5 14" id="KW-0479">Metal-binding</keyword>
<dbReference type="NCBIfam" id="TIGR00494">
    <property type="entry name" value="crcB"/>
    <property type="match status" value="1"/>
</dbReference>
<comment type="function">
    <text evidence="13 14">Fluoride-specific ion channel. Important for reducing fluoride concentration in the cell, thus reducing its toxicity.</text>
</comment>
<evidence type="ECO:0000256" key="11">
    <source>
        <dbReference type="ARBA" id="ARBA00035120"/>
    </source>
</evidence>
<dbReference type="NCBIfam" id="NF010816">
    <property type="entry name" value="PRK14220.1"/>
    <property type="match status" value="1"/>
</dbReference>
<comment type="subcellular location">
    <subcellularLocation>
        <location evidence="1 14">Cell membrane</location>
        <topology evidence="1 14">Multi-pass membrane protein</topology>
    </subcellularLocation>
</comment>
<evidence type="ECO:0000256" key="14">
    <source>
        <dbReference type="HAMAP-Rule" id="MF_00454"/>
    </source>
</evidence>
<evidence type="ECO:0000256" key="1">
    <source>
        <dbReference type="ARBA" id="ARBA00004651"/>
    </source>
</evidence>
<evidence type="ECO:0000256" key="12">
    <source>
        <dbReference type="ARBA" id="ARBA00035585"/>
    </source>
</evidence>
<protein>
    <recommendedName>
        <fullName evidence="14">Fluoride-specific ion channel FluC</fullName>
    </recommendedName>
</protein>
<evidence type="ECO:0000256" key="8">
    <source>
        <dbReference type="ARBA" id="ARBA00023065"/>
    </source>
</evidence>
<name>A0ABT0VL41_9LACO</name>
<keyword evidence="6 14" id="KW-1133">Transmembrane helix</keyword>
<feature type="transmembrane region" description="Helical" evidence="14">
    <location>
        <begin position="30"/>
        <end position="52"/>
    </location>
</feature>
<keyword evidence="10 14" id="KW-0407">Ion channel</keyword>
<proteinExistence type="inferred from homology"/>
<dbReference type="Pfam" id="PF02537">
    <property type="entry name" value="CRCB"/>
    <property type="match status" value="1"/>
</dbReference>
<dbReference type="PANTHER" id="PTHR28259:SF16">
    <property type="entry name" value="FLUORIDE-SPECIFIC ION CHANNEL FLUC 2"/>
    <property type="match status" value="1"/>
</dbReference>
<comment type="caution">
    <text evidence="15">The sequence shown here is derived from an EMBL/GenBank/DDBJ whole genome shotgun (WGS) entry which is preliminary data.</text>
</comment>
<keyword evidence="2 14" id="KW-0813">Transport</keyword>
<dbReference type="InterPro" id="IPR003691">
    <property type="entry name" value="FluC"/>
</dbReference>